<sequence length="89" mass="10044">MLSKVNRSNKSCKSTETFSFDAFSKMSHNRVLMVRLTQRAMACLRVRVVNSKAAASNDGPYFWTGELPGKEVEPQEIGGDDRCEGKKKW</sequence>
<evidence type="ECO:0000313" key="1">
    <source>
        <dbReference type="EMBL" id="KAF4374252.1"/>
    </source>
</evidence>
<reference evidence="1 2" key="1">
    <citation type="journal article" date="2020" name="bioRxiv">
        <title>Sequence and annotation of 42 cannabis genomes reveals extensive copy number variation in cannabinoid synthesis and pathogen resistance genes.</title>
        <authorList>
            <person name="Mckernan K.J."/>
            <person name="Helbert Y."/>
            <person name="Kane L.T."/>
            <person name="Ebling H."/>
            <person name="Zhang L."/>
            <person name="Liu B."/>
            <person name="Eaton Z."/>
            <person name="Mclaughlin S."/>
            <person name="Kingan S."/>
            <person name="Baybayan P."/>
            <person name="Concepcion G."/>
            <person name="Jordan M."/>
            <person name="Riva A."/>
            <person name="Barbazuk W."/>
            <person name="Harkins T."/>
        </authorList>
    </citation>
    <scope>NUCLEOTIDE SEQUENCE [LARGE SCALE GENOMIC DNA]</scope>
    <source>
        <strain evidence="2">cv. Jamaican Lion 4</strain>
        <tissue evidence="1">Leaf</tissue>
    </source>
</reference>
<name>A0A7J6FUF8_CANSA</name>
<keyword evidence="2" id="KW-1185">Reference proteome</keyword>
<evidence type="ECO:0000313" key="2">
    <source>
        <dbReference type="Proteomes" id="UP000583929"/>
    </source>
</evidence>
<proteinExistence type="predicted"/>
<accession>A0A7J6FUF8</accession>
<dbReference type="EMBL" id="JAATIQ010000171">
    <property type="protein sequence ID" value="KAF4374252.1"/>
    <property type="molecule type" value="Genomic_DNA"/>
</dbReference>
<gene>
    <name evidence="1" type="ORF">G4B88_027478</name>
</gene>
<dbReference type="Proteomes" id="UP000583929">
    <property type="component" value="Unassembled WGS sequence"/>
</dbReference>
<protein>
    <submittedName>
        <fullName evidence="1">Uncharacterized protein</fullName>
    </submittedName>
</protein>
<comment type="caution">
    <text evidence="1">The sequence shown here is derived from an EMBL/GenBank/DDBJ whole genome shotgun (WGS) entry which is preliminary data.</text>
</comment>
<organism evidence="1 2">
    <name type="scientific">Cannabis sativa</name>
    <name type="common">Hemp</name>
    <name type="synonym">Marijuana</name>
    <dbReference type="NCBI Taxonomy" id="3483"/>
    <lineage>
        <taxon>Eukaryota</taxon>
        <taxon>Viridiplantae</taxon>
        <taxon>Streptophyta</taxon>
        <taxon>Embryophyta</taxon>
        <taxon>Tracheophyta</taxon>
        <taxon>Spermatophyta</taxon>
        <taxon>Magnoliopsida</taxon>
        <taxon>eudicotyledons</taxon>
        <taxon>Gunneridae</taxon>
        <taxon>Pentapetalae</taxon>
        <taxon>rosids</taxon>
        <taxon>fabids</taxon>
        <taxon>Rosales</taxon>
        <taxon>Cannabaceae</taxon>
        <taxon>Cannabis</taxon>
    </lineage>
</organism>
<dbReference type="AlphaFoldDB" id="A0A7J6FUF8"/>